<dbReference type="OrthoDB" id="5423818at2759"/>
<keyword evidence="1" id="KW-0479">Metal-binding</keyword>
<keyword evidence="4" id="KW-0804">Transcription</keyword>
<reference evidence="6" key="2">
    <citation type="journal article" date="2023" name="IMA Fungus">
        <title>Comparative genomic study of the Penicillium genus elucidates a diverse pangenome and 15 lateral gene transfer events.</title>
        <authorList>
            <person name="Petersen C."/>
            <person name="Sorensen T."/>
            <person name="Nielsen M.R."/>
            <person name="Sondergaard T.E."/>
            <person name="Sorensen J.L."/>
            <person name="Fitzpatrick D.A."/>
            <person name="Frisvad J.C."/>
            <person name="Nielsen K.L."/>
        </authorList>
    </citation>
    <scope>NUCLEOTIDE SEQUENCE</scope>
    <source>
        <strain evidence="6">IBT 19713</strain>
    </source>
</reference>
<accession>A0A9W9NID7</accession>
<dbReference type="AlphaFoldDB" id="A0A9W9NID7"/>
<evidence type="ECO:0000313" key="6">
    <source>
        <dbReference type="EMBL" id="KAJ5220540.1"/>
    </source>
</evidence>
<keyword evidence="7" id="KW-1185">Reference proteome</keyword>
<comment type="caution">
    <text evidence="6">The sequence shown here is derived from an EMBL/GenBank/DDBJ whole genome shotgun (WGS) entry which is preliminary data.</text>
</comment>
<dbReference type="Proteomes" id="UP001150941">
    <property type="component" value="Unassembled WGS sequence"/>
</dbReference>
<sequence length="337" mass="37275">MQGASSNLAERLDPLGPFGMFELPSSVVSPAANLDPVPVDTYTPGEMIDVLKKYPSALLQHGFCSPFLHHSLYEENVADMATLAKSAMAVCFGSALETADGARFARQAMTLERQRIIEAFPASECMQQWDLLHAMLLYEVLGIRIASESVKAPWKLTSYSKSMQAPFLVKMARGFIHSHLHAPGSTLMAAPGLETQDLAGWSVAETARRTIFLANAIHFLSSIDPNTGHTSPYYEPLNDELVLNLPLPCSHALWSARTEQEWQGTEEYSQCQGNDLQAPEDFATAFYVRPGGQTLNGLLTRFPKQYLDTFLLGPGFNGSDELRSFVIRCALYQFHHK</sequence>
<evidence type="ECO:0000256" key="4">
    <source>
        <dbReference type="ARBA" id="ARBA00023163"/>
    </source>
</evidence>
<proteinExistence type="predicted"/>
<protein>
    <recommendedName>
        <fullName evidence="8">Transcription factor domain-containing protein</fullName>
    </recommendedName>
</protein>
<evidence type="ECO:0000256" key="3">
    <source>
        <dbReference type="ARBA" id="ARBA00023015"/>
    </source>
</evidence>
<keyword evidence="5" id="KW-0539">Nucleus</keyword>
<evidence type="ECO:0000256" key="1">
    <source>
        <dbReference type="ARBA" id="ARBA00022723"/>
    </source>
</evidence>
<gene>
    <name evidence="6" type="ORF">N7468_009744</name>
</gene>
<keyword evidence="2" id="KW-0862">Zinc</keyword>
<dbReference type="RefSeq" id="XP_058327370.1">
    <property type="nucleotide sequence ID" value="XM_058479040.1"/>
</dbReference>
<keyword evidence="3" id="KW-0805">Transcription regulation</keyword>
<reference evidence="6" key="1">
    <citation type="submission" date="2022-11" db="EMBL/GenBank/DDBJ databases">
        <authorList>
            <person name="Petersen C."/>
        </authorList>
    </citation>
    <scope>NUCLEOTIDE SEQUENCE</scope>
    <source>
        <strain evidence="6">IBT 19713</strain>
    </source>
</reference>
<dbReference type="EMBL" id="JAPQKS010000007">
    <property type="protein sequence ID" value="KAJ5220540.1"/>
    <property type="molecule type" value="Genomic_DNA"/>
</dbReference>
<evidence type="ECO:0000256" key="5">
    <source>
        <dbReference type="ARBA" id="ARBA00023242"/>
    </source>
</evidence>
<dbReference type="PANTHER" id="PTHR47660:SF3">
    <property type="entry name" value="FINGER DOMAIN PROTEIN, PUTATIVE (AFU_ORTHOLOGUE AFUA_4G03310)-RELATED"/>
    <property type="match status" value="1"/>
</dbReference>
<name>A0A9W9NID7_9EURO</name>
<evidence type="ECO:0000313" key="7">
    <source>
        <dbReference type="Proteomes" id="UP001150941"/>
    </source>
</evidence>
<dbReference type="PANTHER" id="PTHR47660">
    <property type="entry name" value="TRANSCRIPTION FACTOR WITH C2H2 AND ZN(2)-CYS(6) DNA BINDING DOMAIN (EUROFUNG)-RELATED-RELATED"/>
    <property type="match status" value="1"/>
</dbReference>
<dbReference type="GO" id="GO:0046872">
    <property type="term" value="F:metal ion binding"/>
    <property type="evidence" value="ECO:0007669"/>
    <property type="project" value="UniProtKB-KW"/>
</dbReference>
<organism evidence="6 7">
    <name type="scientific">Penicillium chermesinum</name>
    <dbReference type="NCBI Taxonomy" id="63820"/>
    <lineage>
        <taxon>Eukaryota</taxon>
        <taxon>Fungi</taxon>
        <taxon>Dikarya</taxon>
        <taxon>Ascomycota</taxon>
        <taxon>Pezizomycotina</taxon>
        <taxon>Eurotiomycetes</taxon>
        <taxon>Eurotiomycetidae</taxon>
        <taxon>Eurotiales</taxon>
        <taxon>Aspergillaceae</taxon>
        <taxon>Penicillium</taxon>
    </lineage>
</organism>
<dbReference type="GeneID" id="83206343"/>
<evidence type="ECO:0008006" key="8">
    <source>
        <dbReference type="Google" id="ProtNLM"/>
    </source>
</evidence>
<evidence type="ECO:0000256" key="2">
    <source>
        <dbReference type="ARBA" id="ARBA00022833"/>
    </source>
</evidence>